<dbReference type="PANTHER" id="PTHR34322:SF2">
    <property type="entry name" value="TRANSPOSASE IS200-LIKE DOMAIN-CONTAINING PROTEIN"/>
    <property type="match status" value="1"/>
</dbReference>
<name>A0A504JLZ6_9FLAO</name>
<dbReference type="OrthoDB" id="9788881at2"/>
<dbReference type="PANTHER" id="PTHR34322">
    <property type="entry name" value="TRANSPOSASE, Y1_TNP DOMAIN-CONTAINING"/>
    <property type="match status" value="1"/>
</dbReference>
<dbReference type="GO" id="GO:0004803">
    <property type="term" value="F:transposase activity"/>
    <property type="evidence" value="ECO:0007669"/>
    <property type="project" value="InterPro"/>
</dbReference>
<sequence>MKYELLTPGSYFHVYNRGNNRENLFKEDRNYNYFLSLLAKHVHPVCKIYAYCLLKNHFHLIAKTRTGIEEKQTSQKFSNMFNAYAKAMNKSYNRTGSLFENRFSRKKIDSEKYLKQLIIYIHRNPEHHNFTRDFRTYPYSSYHSHLSQKPSKIEREFVLSLFEGKSNFEYTHINKKL</sequence>
<protein>
    <submittedName>
        <fullName evidence="2">Transposase</fullName>
    </submittedName>
</protein>
<proteinExistence type="predicted"/>
<dbReference type="Proteomes" id="UP000315540">
    <property type="component" value="Unassembled WGS sequence"/>
</dbReference>
<comment type="caution">
    <text evidence="2">The sequence shown here is derived from an EMBL/GenBank/DDBJ whole genome shotgun (WGS) entry which is preliminary data.</text>
</comment>
<dbReference type="SUPFAM" id="SSF143422">
    <property type="entry name" value="Transposase IS200-like"/>
    <property type="match status" value="1"/>
</dbReference>
<dbReference type="RefSeq" id="WP_140592458.1">
    <property type="nucleotide sequence ID" value="NZ_VFWZ01000002.1"/>
</dbReference>
<dbReference type="InterPro" id="IPR036515">
    <property type="entry name" value="Transposase_17_sf"/>
</dbReference>
<dbReference type="SMART" id="SM01321">
    <property type="entry name" value="Y1_Tnp"/>
    <property type="match status" value="1"/>
</dbReference>
<dbReference type="EMBL" id="VFWZ01000002">
    <property type="protein sequence ID" value="TPN87819.1"/>
    <property type="molecule type" value="Genomic_DNA"/>
</dbReference>
<dbReference type="AlphaFoldDB" id="A0A504JLZ6"/>
<reference evidence="2 3" key="1">
    <citation type="submission" date="2019-06" db="EMBL/GenBank/DDBJ databases">
        <authorList>
            <person name="Meng X."/>
        </authorList>
    </citation>
    <scope>NUCLEOTIDE SEQUENCE [LARGE SCALE GENOMIC DNA]</scope>
    <source>
        <strain evidence="2 3">M625</strain>
    </source>
</reference>
<evidence type="ECO:0000259" key="1">
    <source>
        <dbReference type="SMART" id="SM01321"/>
    </source>
</evidence>
<organism evidence="2 3">
    <name type="scientific">Aquimarina algicola</name>
    <dbReference type="NCBI Taxonomy" id="2589995"/>
    <lineage>
        <taxon>Bacteria</taxon>
        <taxon>Pseudomonadati</taxon>
        <taxon>Bacteroidota</taxon>
        <taxon>Flavobacteriia</taxon>
        <taxon>Flavobacteriales</taxon>
        <taxon>Flavobacteriaceae</taxon>
        <taxon>Aquimarina</taxon>
    </lineage>
</organism>
<dbReference type="Gene3D" id="3.30.70.1290">
    <property type="entry name" value="Transposase IS200-like"/>
    <property type="match status" value="1"/>
</dbReference>
<dbReference type="GO" id="GO:0003677">
    <property type="term" value="F:DNA binding"/>
    <property type="evidence" value="ECO:0007669"/>
    <property type="project" value="InterPro"/>
</dbReference>
<dbReference type="InterPro" id="IPR002686">
    <property type="entry name" value="Transposase_17"/>
</dbReference>
<accession>A0A504JLZ6</accession>
<keyword evidence="3" id="KW-1185">Reference proteome</keyword>
<dbReference type="GO" id="GO:0006313">
    <property type="term" value="P:DNA transposition"/>
    <property type="evidence" value="ECO:0007669"/>
    <property type="project" value="InterPro"/>
</dbReference>
<evidence type="ECO:0000313" key="3">
    <source>
        <dbReference type="Proteomes" id="UP000315540"/>
    </source>
</evidence>
<feature type="domain" description="Transposase IS200-like" evidence="1">
    <location>
        <begin position="7"/>
        <end position="124"/>
    </location>
</feature>
<evidence type="ECO:0000313" key="2">
    <source>
        <dbReference type="EMBL" id="TPN87819.1"/>
    </source>
</evidence>
<gene>
    <name evidence="2" type="ORF">FHK87_09605</name>
</gene>